<comment type="caution">
    <text evidence="1">The sequence shown here is derived from an EMBL/GenBank/DDBJ whole genome shotgun (WGS) entry which is preliminary data.</text>
</comment>
<proteinExistence type="predicted"/>
<feature type="non-terminal residue" evidence="1">
    <location>
        <position position="1"/>
    </location>
</feature>
<dbReference type="AlphaFoldDB" id="A0A0F9G471"/>
<sequence length="44" mass="5322">AMYAVYPHRDLPVRTRLFFDAVREHLGKDKPIWENGIPNFEQMY</sequence>
<dbReference type="EMBL" id="LAZR01027874">
    <property type="protein sequence ID" value="KKL64345.1"/>
    <property type="molecule type" value="Genomic_DNA"/>
</dbReference>
<organism evidence="1">
    <name type="scientific">marine sediment metagenome</name>
    <dbReference type="NCBI Taxonomy" id="412755"/>
    <lineage>
        <taxon>unclassified sequences</taxon>
        <taxon>metagenomes</taxon>
        <taxon>ecological metagenomes</taxon>
    </lineage>
</organism>
<accession>A0A0F9G471</accession>
<protein>
    <submittedName>
        <fullName evidence="1">Uncharacterized protein</fullName>
    </submittedName>
</protein>
<gene>
    <name evidence="1" type="ORF">LCGC14_2165950</name>
</gene>
<evidence type="ECO:0000313" key="1">
    <source>
        <dbReference type="EMBL" id="KKL64345.1"/>
    </source>
</evidence>
<name>A0A0F9G471_9ZZZZ</name>
<reference evidence="1" key="1">
    <citation type="journal article" date="2015" name="Nature">
        <title>Complex archaea that bridge the gap between prokaryotes and eukaryotes.</title>
        <authorList>
            <person name="Spang A."/>
            <person name="Saw J.H."/>
            <person name="Jorgensen S.L."/>
            <person name="Zaremba-Niedzwiedzka K."/>
            <person name="Martijn J."/>
            <person name="Lind A.E."/>
            <person name="van Eijk R."/>
            <person name="Schleper C."/>
            <person name="Guy L."/>
            <person name="Ettema T.J."/>
        </authorList>
    </citation>
    <scope>NUCLEOTIDE SEQUENCE</scope>
</reference>